<evidence type="ECO:0000313" key="2">
    <source>
        <dbReference type="EMBL" id="KLO06368.1"/>
    </source>
</evidence>
<dbReference type="InterPro" id="IPR001155">
    <property type="entry name" value="OxRdtase_FMN_N"/>
</dbReference>
<dbReference type="Gene3D" id="3.20.20.70">
    <property type="entry name" value="Aldolase class I"/>
    <property type="match status" value="1"/>
</dbReference>
<dbReference type="EMBL" id="KQ086213">
    <property type="protein sequence ID" value="KLO06368.1"/>
    <property type="molecule type" value="Genomic_DNA"/>
</dbReference>
<dbReference type="PANTHER" id="PTHR22893">
    <property type="entry name" value="NADH OXIDOREDUCTASE-RELATED"/>
    <property type="match status" value="1"/>
</dbReference>
<protein>
    <submittedName>
        <fullName evidence="2">FMN-linked oxidoreductase</fullName>
    </submittedName>
</protein>
<evidence type="ECO:0000259" key="1">
    <source>
        <dbReference type="Pfam" id="PF00724"/>
    </source>
</evidence>
<organism evidence="2 3">
    <name type="scientific">Schizopora paradoxa</name>
    <dbReference type="NCBI Taxonomy" id="27342"/>
    <lineage>
        <taxon>Eukaryota</taxon>
        <taxon>Fungi</taxon>
        <taxon>Dikarya</taxon>
        <taxon>Basidiomycota</taxon>
        <taxon>Agaricomycotina</taxon>
        <taxon>Agaricomycetes</taxon>
        <taxon>Hymenochaetales</taxon>
        <taxon>Schizoporaceae</taxon>
        <taxon>Schizopora</taxon>
    </lineage>
</organism>
<keyword evidence="3" id="KW-1185">Reference proteome</keyword>
<dbReference type="Pfam" id="PF00724">
    <property type="entry name" value="Oxidored_FMN"/>
    <property type="match status" value="1"/>
</dbReference>
<dbReference type="STRING" id="27342.A0A0H2RA48"/>
<evidence type="ECO:0000313" key="3">
    <source>
        <dbReference type="Proteomes" id="UP000053477"/>
    </source>
</evidence>
<sequence length="406" mass="43934">MAGSPKELEPLFTPLKLGGGAVELRNRIVMSALTRDRSVPTNVPNRVNLEYYQQRAAGGAGLIVTEGTLITQQGTEWQHAPGIWNEEQVAAWKKITEAVHAQGGKIFCQLWHLGRVNHPDAPEQKAAGIPVYAPSAIAARGGKFRFLPGAPGYQQPTEVPESYISVIIDQYRKAAVNAKEAGFDGVELHGANGYLVQQFLDSTSNQRSAPYGGSPEARSKFGLDILKILVEVWGAGKVAVKLNPCGGYNDMGMPLDETLKTYGHFITEADKLGLAYICLVRYAAKLDATFDGKKRATEHDVVASYGPLLKNTPLILNADVSPAEAATLITSTDSTKKIAGGVFGWLFISNPDLVKRLEQGVPLNFDVNVQHLYGGQAHGGEGDAEKWIDAQREGYSDYPFATDVKL</sequence>
<name>A0A0H2RA48_9AGAM</name>
<feature type="domain" description="NADH:flavin oxidoreductase/NADH oxidase N-terminal" evidence="1">
    <location>
        <begin position="11"/>
        <end position="364"/>
    </location>
</feature>
<reference evidence="2 3" key="1">
    <citation type="submission" date="2015-04" db="EMBL/GenBank/DDBJ databases">
        <title>Complete genome sequence of Schizopora paradoxa KUC8140, a cosmopolitan wood degrader in East Asia.</title>
        <authorList>
            <consortium name="DOE Joint Genome Institute"/>
            <person name="Min B."/>
            <person name="Park H."/>
            <person name="Jang Y."/>
            <person name="Kim J.-J."/>
            <person name="Kim K.H."/>
            <person name="Pangilinan J."/>
            <person name="Lipzen A."/>
            <person name="Riley R."/>
            <person name="Grigoriev I.V."/>
            <person name="Spatafora J.W."/>
            <person name="Choi I.-G."/>
        </authorList>
    </citation>
    <scope>NUCLEOTIDE SEQUENCE [LARGE SCALE GENOMIC DNA]</scope>
    <source>
        <strain evidence="2 3">KUC8140</strain>
    </source>
</reference>
<proteinExistence type="predicted"/>
<dbReference type="Proteomes" id="UP000053477">
    <property type="component" value="Unassembled WGS sequence"/>
</dbReference>
<dbReference type="GO" id="GO:0016491">
    <property type="term" value="F:oxidoreductase activity"/>
    <property type="evidence" value="ECO:0007669"/>
    <property type="project" value="InterPro"/>
</dbReference>
<dbReference type="CDD" id="cd02933">
    <property type="entry name" value="OYE_like_FMN"/>
    <property type="match status" value="1"/>
</dbReference>
<dbReference type="AlphaFoldDB" id="A0A0H2RA48"/>
<dbReference type="InParanoid" id="A0A0H2RA48"/>
<dbReference type="SUPFAM" id="SSF51395">
    <property type="entry name" value="FMN-linked oxidoreductases"/>
    <property type="match status" value="1"/>
</dbReference>
<dbReference type="OrthoDB" id="276546at2759"/>
<dbReference type="PANTHER" id="PTHR22893:SF91">
    <property type="entry name" value="NADPH DEHYDROGENASE 2-RELATED"/>
    <property type="match status" value="1"/>
</dbReference>
<dbReference type="GO" id="GO:0010181">
    <property type="term" value="F:FMN binding"/>
    <property type="evidence" value="ECO:0007669"/>
    <property type="project" value="InterPro"/>
</dbReference>
<dbReference type="InterPro" id="IPR013785">
    <property type="entry name" value="Aldolase_TIM"/>
</dbReference>
<gene>
    <name evidence="2" type="ORF">SCHPADRAFT_1002384</name>
</gene>
<accession>A0A0H2RA48</accession>
<dbReference type="InterPro" id="IPR045247">
    <property type="entry name" value="Oye-like"/>
</dbReference>